<keyword evidence="1" id="KW-0472">Membrane</keyword>
<evidence type="ECO:0000256" key="1">
    <source>
        <dbReference type="SAM" id="Phobius"/>
    </source>
</evidence>
<dbReference type="RefSeq" id="WP_091584552.1">
    <property type="nucleotide sequence ID" value="NZ_FNDU01000005.1"/>
</dbReference>
<dbReference type="EMBL" id="FNDU01000005">
    <property type="protein sequence ID" value="SDI18204.1"/>
    <property type="molecule type" value="Genomic_DNA"/>
</dbReference>
<feature type="transmembrane region" description="Helical" evidence="1">
    <location>
        <begin position="28"/>
        <end position="51"/>
    </location>
</feature>
<evidence type="ECO:0000313" key="2">
    <source>
        <dbReference type="EMBL" id="SDI18204.1"/>
    </source>
</evidence>
<accession>A0A1G8IH12</accession>
<evidence type="ECO:0000313" key="3">
    <source>
        <dbReference type="Proteomes" id="UP000199017"/>
    </source>
</evidence>
<protein>
    <submittedName>
        <fullName evidence="2">Uncharacterized protein</fullName>
    </submittedName>
</protein>
<name>A0A1G8IH12_9BACI</name>
<dbReference type="AlphaFoldDB" id="A0A1G8IH12"/>
<dbReference type="OrthoDB" id="2967728at2"/>
<feature type="transmembrane region" description="Helical" evidence="1">
    <location>
        <begin position="58"/>
        <end position="79"/>
    </location>
</feature>
<gene>
    <name evidence="2" type="ORF">SAMN05216352_105193</name>
</gene>
<organism evidence="2 3">
    <name type="scientific">Alteribacillus bidgolensis</name>
    <dbReference type="NCBI Taxonomy" id="930129"/>
    <lineage>
        <taxon>Bacteria</taxon>
        <taxon>Bacillati</taxon>
        <taxon>Bacillota</taxon>
        <taxon>Bacilli</taxon>
        <taxon>Bacillales</taxon>
        <taxon>Bacillaceae</taxon>
        <taxon>Alteribacillus</taxon>
    </lineage>
</organism>
<proteinExistence type="predicted"/>
<reference evidence="2 3" key="1">
    <citation type="submission" date="2016-10" db="EMBL/GenBank/DDBJ databases">
        <authorList>
            <person name="de Groot N.N."/>
        </authorList>
    </citation>
    <scope>NUCLEOTIDE SEQUENCE [LARGE SCALE GENOMIC DNA]</scope>
    <source>
        <strain evidence="3">P4B,CCM 7963,CECT 7998,DSM 25260,IBRC-M 10614,KCTC 13821</strain>
    </source>
</reference>
<sequence>MDILLIFMLFATVSPLFFARRRMWGLAILQGALMLGMWDYFLSHFTSITVLNAPTSIIAFYGSLLLADVALIMLLINFFKELDTKKLPSFRSELRSQMK</sequence>
<keyword evidence="1" id="KW-1133">Transmembrane helix</keyword>
<keyword evidence="1" id="KW-0812">Transmembrane</keyword>
<dbReference type="Proteomes" id="UP000199017">
    <property type="component" value="Unassembled WGS sequence"/>
</dbReference>
<keyword evidence="3" id="KW-1185">Reference proteome</keyword>